<sequence>MVRQGIREGSPGLHVKQVATAIWSAWALLLTASEARAGAVMAEVSAGGSMRTWALLSDVELHKDETFLTLGYTGARMESDTALSHQLSVGVDHALSEHWLLSGLVNGGLPKTSTTALAPARPLLGLPALSARTGYSSLGVQLAAAYDSAGFSDMEYGLDLLGLGLTRYGLRRQVFTREDRQDATLFRQEEPLFLARPSLGARLLLFDK</sequence>
<dbReference type="EMBL" id="JAPNKA010000001">
    <property type="protein sequence ID" value="MCY1079702.1"/>
    <property type="molecule type" value="Genomic_DNA"/>
</dbReference>
<dbReference type="RefSeq" id="WP_267538403.1">
    <property type="nucleotide sequence ID" value="NZ_JAPNKA010000001.1"/>
</dbReference>
<protein>
    <recommendedName>
        <fullName evidence="3">DUF481 domain-containing protein</fullName>
    </recommendedName>
</protein>
<name>A0ABT4AFN9_9BACT</name>
<dbReference type="Proteomes" id="UP001207654">
    <property type="component" value="Unassembled WGS sequence"/>
</dbReference>
<evidence type="ECO:0000313" key="1">
    <source>
        <dbReference type="EMBL" id="MCY1079702.1"/>
    </source>
</evidence>
<keyword evidence="2" id="KW-1185">Reference proteome</keyword>
<comment type="caution">
    <text evidence="1">The sequence shown here is derived from an EMBL/GenBank/DDBJ whole genome shotgun (WGS) entry which is preliminary data.</text>
</comment>
<reference evidence="1 2" key="1">
    <citation type="submission" date="2022-11" db="EMBL/GenBank/DDBJ databases">
        <title>Minimal conservation of predation-associated metabolite biosynthetic gene clusters underscores biosynthetic potential of Myxococcota including descriptions for ten novel species: Archangium lansinium sp. nov., Myxococcus landrumus sp. nov., Nannocystis bai.</title>
        <authorList>
            <person name="Ahearne A."/>
            <person name="Stevens C."/>
            <person name="Phillips K."/>
        </authorList>
    </citation>
    <scope>NUCLEOTIDE SEQUENCE [LARGE SCALE GENOMIC DNA]</scope>
    <source>
        <strain evidence="1 2">MIWBW</strain>
    </source>
</reference>
<evidence type="ECO:0008006" key="3">
    <source>
        <dbReference type="Google" id="ProtNLM"/>
    </source>
</evidence>
<accession>A0ABT4AFN9</accession>
<gene>
    <name evidence="1" type="ORF">OV287_35110</name>
</gene>
<proteinExistence type="predicted"/>
<evidence type="ECO:0000313" key="2">
    <source>
        <dbReference type="Proteomes" id="UP001207654"/>
    </source>
</evidence>
<organism evidence="1 2">
    <name type="scientific">Archangium lansingense</name>
    <dbReference type="NCBI Taxonomy" id="2995310"/>
    <lineage>
        <taxon>Bacteria</taxon>
        <taxon>Pseudomonadati</taxon>
        <taxon>Myxococcota</taxon>
        <taxon>Myxococcia</taxon>
        <taxon>Myxococcales</taxon>
        <taxon>Cystobacterineae</taxon>
        <taxon>Archangiaceae</taxon>
        <taxon>Archangium</taxon>
    </lineage>
</organism>